<comment type="caution">
    <text evidence="1">The sequence shown here is derived from an EMBL/GenBank/DDBJ whole genome shotgun (WGS) entry which is preliminary data.</text>
</comment>
<dbReference type="AlphaFoldDB" id="K2KCK7"/>
<evidence type="ECO:0000313" key="1">
    <source>
        <dbReference type="EMBL" id="EKE84402.1"/>
    </source>
</evidence>
<proteinExistence type="predicted"/>
<gene>
    <name evidence="1" type="ORF">A10D4_05022</name>
</gene>
<keyword evidence="2" id="KW-1185">Reference proteome</keyword>
<name>K2KCK7_9GAMM</name>
<dbReference type="STRING" id="740709.A10D4_05022"/>
<accession>K2KCK7</accession>
<dbReference type="Proteomes" id="UP000014115">
    <property type="component" value="Unassembled WGS sequence"/>
</dbReference>
<dbReference type="PATRIC" id="fig|740709.3.peg.1020"/>
<dbReference type="EMBL" id="AMRG01000005">
    <property type="protein sequence ID" value="EKE84402.1"/>
    <property type="molecule type" value="Genomic_DNA"/>
</dbReference>
<dbReference type="OrthoDB" id="7356208at2"/>
<protein>
    <submittedName>
        <fullName evidence="1">Uncharacterized protein</fullName>
    </submittedName>
</protein>
<evidence type="ECO:0000313" key="2">
    <source>
        <dbReference type="Proteomes" id="UP000014115"/>
    </source>
</evidence>
<sequence length="98" mass="10251">MSNANNAASSSSAQELIQPHINQSVAQAVQSAADLLRNLNTIETTVIGVASASWLANPAMVEYKQIIESATETITFAAENLAKVGQAGAQVLQDLKPD</sequence>
<dbReference type="RefSeq" id="WP_008488126.1">
    <property type="nucleotide sequence ID" value="NZ_AMRG01000005.1"/>
</dbReference>
<reference evidence="1 2" key="1">
    <citation type="journal article" date="2012" name="J. Bacteriol.">
        <title>Genome Sequence of Idiomarina xiamenensis Type Strain 10-D-4.</title>
        <authorList>
            <person name="Lai Q."/>
            <person name="Wang L."/>
            <person name="Wang W."/>
            <person name="Shao Z."/>
        </authorList>
    </citation>
    <scope>NUCLEOTIDE SEQUENCE [LARGE SCALE GENOMIC DNA]</scope>
    <source>
        <strain evidence="1 2">10-D-4</strain>
    </source>
</reference>
<organism evidence="1 2">
    <name type="scientific">Idiomarina xiamenensis 10-D-4</name>
    <dbReference type="NCBI Taxonomy" id="740709"/>
    <lineage>
        <taxon>Bacteria</taxon>
        <taxon>Pseudomonadati</taxon>
        <taxon>Pseudomonadota</taxon>
        <taxon>Gammaproteobacteria</taxon>
        <taxon>Alteromonadales</taxon>
        <taxon>Idiomarinaceae</taxon>
        <taxon>Idiomarina</taxon>
    </lineage>
</organism>